<protein>
    <submittedName>
        <fullName evidence="2">Uncharacterized protein</fullName>
    </submittedName>
</protein>
<evidence type="ECO:0000313" key="3">
    <source>
        <dbReference type="Proteomes" id="UP001177023"/>
    </source>
</evidence>
<accession>A0AA36GAD5</accession>
<feature type="transmembrane region" description="Helical" evidence="1">
    <location>
        <begin position="72"/>
        <end position="94"/>
    </location>
</feature>
<feature type="transmembrane region" description="Helical" evidence="1">
    <location>
        <begin position="375"/>
        <end position="397"/>
    </location>
</feature>
<feature type="transmembrane region" description="Helical" evidence="1">
    <location>
        <begin position="332"/>
        <end position="354"/>
    </location>
</feature>
<reference evidence="2" key="1">
    <citation type="submission" date="2023-06" db="EMBL/GenBank/DDBJ databases">
        <authorList>
            <person name="Delattre M."/>
        </authorList>
    </citation>
    <scope>NUCLEOTIDE SEQUENCE</scope>
    <source>
        <strain evidence="2">AF72</strain>
    </source>
</reference>
<keyword evidence="1" id="KW-0812">Transmembrane</keyword>
<feature type="transmembrane region" description="Helical" evidence="1">
    <location>
        <begin position="295"/>
        <end position="312"/>
    </location>
</feature>
<keyword evidence="3" id="KW-1185">Reference proteome</keyword>
<dbReference type="EMBL" id="CATQJA010002663">
    <property type="protein sequence ID" value="CAJ0581416.1"/>
    <property type="molecule type" value="Genomic_DNA"/>
</dbReference>
<name>A0AA36GAD5_9BILA</name>
<dbReference type="InterPro" id="IPR052860">
    <property type="entry name" value="NRL-GPCR1"/>
</dbReference>
<feature type="transmembrane region" description="Helical" evidence="1">
    <location>
        <begin position="403"/>
        <end position="424"/>
    </location>
</feature>
<feature type="transmembrane region" description="Helical" evidence="1">
    <location>
        <begin position="490"/>
        <end position="510"/>
    </location>
</feature>
<feature type="transmembrane region" description="Helical" evidence="1">
    <location>
        <begin position="224"/>
        <end position="246"/>
    </location>
</feature>
<dbReference type="PANTHER" id="PTHR47521">
    <property type="entry name" value="SERPENTINE RECEPTOR, CLASS E (EPSILON)-RELATED"/>
    <property type="match status" value="1"/>
</dbReference>
<feature type="transmembrane region" description="Helical" evidence="1">
    <location>
        <begin position="18"/>
        <end position="43"/>
    </location>
</feature>
<feature type="non-terminal residue" evidence="2">
    <location>
        <position position="599"/>
    </location>
</feature>
<keyword evidence="1" id="KW-0472">Membrane</keyword>
<evidence type="ECO:0000313" key="2">
    <source>
        <dbReference type="EMBL" id="CAJ0581416.1"/>
    </source>
</evidence>
<comment type="caution">
    <text evidence="2">The sequence shown here is derived from an EMBL/GenBank/DDBJ whole genome shotgun (WGS) entry which is preliminary data.</text>
</comment>
<sequence>MARNDAVVTPFYMEKLVYNLWFCHPNLLVLLICQPATHLVMLYGRPFRHILFFVGVLDNTVIRWWNTFQDTLVSTTFLIVLAYSIERIVAMVYVHTYDEMWTKRPTLGIGLYLGALIYSFFLIIVYNWGLPLPLVYGSQYVLFTVTSLFFVFLRIASGRAYKKVAERKEATVNERFDTARNLKASQLLLRVAPFKCLTNYVSLGCYFWVWELHTPEYYPLYGVLYYYLSHLQLYVQMLLTILGHSVLEEEALALIGRAKGEKPEEIIEMCSLVLLTFCVWGYVRILKRREFCHPNLLLLLICHPITHLAALYGRPIRHAIHLLGFLSTRILFYWNLSVDTLVSTTFLIVMGYTIERMVAMRYVHRYDEMWTERPTLGIGLFIGALIYSFILLLNYNLWLPLNIAYGAQYVLFATTSFFFIYLYLKCRKAYRKVALKKESTVNERFDTARNLKASMLLLKVAPFKCITNFVSLCLYYWIWEMHSPECFPFYSVLYFYLSHLQLYFQMILTIHGHAQLREEFFWMLGQKRDDNPERVKNVLGRKMIFSEQEQAMMYFNQVSKVWDSSRGEKGQAQARAPGRLLPLRNTRVYAATEAPHSIQ</sequence>
<dbReference type="PANTHER" id="PTHR47521:SF18">
    <property type="entry name" value="G PROTEIN-COUPLED RECEPTOR-RELATED"/>
    <property type="match status" value="1"/>
</dbReference>
<organism evidence="2 3">
    <name type="scientific">Mesorhabditis spiculigera</name>
    <dbReference type="NCBI Taxonomy" id="96644"/>
    <lineage>
        <taxon>Eukaryota</taxon>
        <taxon>Metazoa</taxon>
        <taxon>Ecdysozoa</taxon>
        <taxon>Nematoda</taxon>
        <taxon>Chromadorea</taxon>
        <taxon>Rhabditida</taxon>
        <taxon>Rhabditina</taxon>
        <taxon>Rhabditomorpha</taxon>
        <taxon>Rhabditoidea</taxon>
        <taxon>Rhabditidae</taxon>
        <taxon>Mesorhabditinae</taxon>
        <taxon>Mesorhabditis</taxon>
    </lineage>
</organism>
<proteinExistence type="predicted"/>
<keyword evidence="1" id="KW-1133">Transmembrane helix</keyword>
<feature type="transmembrane region" description="Helical" evidence="1">
    <location>
        <begin position="456"/>
        <end position="478"/>
    </location>
</feature>
<dbReference type="Proteomes" id="UP001177023">
    <property type="component" value="Unassembled WGS sequence"/>
</dbReference>
<evidence type="ECO:0000256" key="1">
    <source>
        <dbReference type="SAM" id="Phobius"/>
    </source>
</evidence>
<gene>
    <name evidence="2" type="ORF">MSPICULIGERA_LOCUS19577</name>
</gene>
<feature type="transmembrane region" description="Helical" evidence="1">
    <location>
        <begin position="134"/>
        <end position="153"/>
    </location>
</feature>
<feature type="transmembrane region" description="Helical" evidence="1">
    <location>
        <begin position="106"/>
        <end position="128"/>
    </location>
</feature>
<dbReference type="AlphaFoldDB" id="A0AA36GAD5"/>